<keyword evidence="3 7" id="KW-0547">Nucleotide-binding</keyword>
<dbReference type="SUPFAM" id="SSF55261">
    <property type="entry name" value="GAD domain-like"/>
    <property type="match status" value="1"/>
</dbReference>
<comment type="similarity">
    <text evidence="1 7">Belongs to the class-II aminoacyl-tRNA synthetase family. Type 1 subfamily.</text>
</comment>
<dbReference type="PROSITE" id="PS50862">
    <property type="entry name" value="AA_TRNA_LIGASE_II"/>
    <property type="match status" value="1"/>
</dbReference>
<keyword evidence="5 7" id="KW-0648">Protein biosynthesis</keyword>
<feature type="region of interest" description="Aspartate" evidence="7">
    <location>
        <begin position="197"/>
        <end position="200"/>
    </location>
</feature>
<dbReference type="InterPro" id="IPR012340">
    <property type="entry name" value="NA-bd_OB-fold"/>
</dbReference>
<feature type="binding site" evidence="7">
    <location>
        <position position="219"/>
    </location>
    <ligand>
        <name>L-aspartate</name>
        <dbReference type="ChEBI" id="CHEBI:29991"/>
    </ligand>
</feature>
<comment type="function">
    <text evidence="7">Aspartyl-tRNA synthetase with relaxed tRNA specificity since it is able to aspartylate not only its cognate tRNA(Asp) but also tRNA(Asn). Reaction proceeds in two steps: L-aspartate is first activated by ATP to form Asp-AMP and then transferred to the acceptor end of tRNA(Asp/Asn).</text>
</comment>
<feature type="site" description="Important for tRNA non-discrimination" evidence="7">
    <location>
        <position position="30"/>
    </location>
</feature>
<dbReference type="InterPro" id="IPR002312">
    <property type="entry name" value="Asp/Asn-tRNA-synth_IIb"/>
</dbReference>
<dbReference type="EC" id="6.1.1.23" evidence="7"/>
<dbReference type="InterPro" id="IPR006195">
    <property type="entry name" value="aa-tRNA-synth_II"/>
</dbReference>
<feature type="binding site" evidence="7">
    <location>
        <position position="499"/>
    </location>
    <ligand>
        <name>L-aspartate</name>
        <dbReference type="ChEBI" id="CHEBI:29991"/>
    </ligand>
</feature>
<dbReference type="PRINTS" id="PR01042">
    <property type="entry name" value="TRNASYNTHASP"/>
</dbReference>
<gene>
    <name evidence="7 9" type="primary">aspS</name>
    <name evidence="9" type="ORF">V2I23_03880</name>
</gene>
<dbReference type="Pfam" id="PF01336">
    <property type="entry name" value="tRNA_anti-codon"/>
    <property type="match status" value="1"/>
</dbReference>
<dbReference type="EMBL" id="JAZBRD010000004">
    <property type="protein sequence ID" value="MEE3744429.1"/>
    <property type="molecule type" value="Genomic_DNA"/>
</dbReference>
<keyword evidence="2 7" id="KW-0436">Ligase</keyword>
<feature type="binding site" evidence="7">
    <location>
        <position position="173"/>
    </location>
    <ligand>
        <name>L-aspartate</name>
        <dbReference type="ChEBI" id="CHEBI:29991"/>
    </ligand>
</feature>
<accession>A0ABU7M3Z2</accession>
<keyword evidence="7" id="KW-0963">Cytoplasm</keyword>
<evidence type="ECO:0000313" key="9">
    <source>
        <dbReference type="EMBL" id="MEE3744429.1"/>
    </source>
</evidence>
<dbReference type="InterPro" id="IPR045864">
    <property type="entry name" value="aa-tRNA-synth_II/BPL/LPL"/>
</dbReference>
<dbReference type="NCBIfam" id="TIGR00459">
    <property type="entry name" value="aspS_bact"/>
    <property type="match status" value="1"/>
</dbReference>
<evidence type="ECO:0000256" key="5">
    <source>
        <dbReference type="ARBA" id="ARBA00022917"/>
    </source>
</evidence>
<evidence type="ECO:0000256" key="7">
    <source>
        <dbReference type="HAMAP-Rule" id="MF_00044"/>
    </source>
</evidence>
<dbReference type="GO" id="GO:0004815">
    <property type="term" value="F:aspartate-tRNA ligase activity"/>
    <property type="evidence" value="ECO:0007669"/>
    <property type="project" value="UniProtKB-EC"/>
</dbReference>
<feature type="domain" description="Aminoacyl-transfer RNA synthetases class-II family profile" evidence="8">
    <location>
        <begin position="151"/>
        <end position="565"/>
    </location>
</feature>
<feature type="binding site" evidence="7">
    <location>
        <position position="228"/>
    </location>
    <ligand>
        <name>ATP</name>
        <dbReference type="ChEBI" id="CHEBI:30616"/>
    </ligand>
</feature>
<dbReference type="InterPro" id="IPR004115">
    <property type="entry name" value="GAD-like_sf"/>
</dbReference>
<evidence type="ECO:0000256" key="3">
    <source>
        <dbReference type="ARBA" id="ARBA00022741"/>
    </source>
</evidence>
<dbReference type="Gene3D" id="3.30.1360.30">
    <property type="entry name" value="GAD-like domain"/>
    <property type="match status" value="1"/>
</dbReference>
<dbReference type="PANTHER" id="PTHR22594">
    <property type="entry name" value="ASPARTYL/LYSYL-TRNA SYNTHETASE"/>
    <property type="match status" value="1"/>
</dbReference>
<reference evidence="9 10" key="1">
    <citation type="submission" date="2024-01" db="EMBL/GenBank/DDBJ databases">
        <title>Campylobacter porcellus sp. nov.</title>
        <authorList>
            <person name="Papic B."/>
            <person name="Gruntar I."/>
        </authorList>
    </citation>
    <scope>NUCLEOTIDE SEQUENCE [LARGE SCALE GENOMIC DNA]</scope>
    <source>
        <strain evidence="9 10">CX2-4855-23</strain>
    </source>
</reference>
<sequence length="598" mass="67591">MRSHYCTDLDAKDIGKNVNLCGWVNSYRDHGGVIFIDLRDRSGIIQLVCDPADSKSAHEIASKVRDEYVLRAKGKIRARGEGLVNPKLKTGEIEVVIDELIIENESAPLPFVITDSNVGEDIRLKYRFLDLRNPDNLSKFQLRSKASIACRNALDRLGFLEVETPMLTRATPEGARDYLVPSRVHPGEFYALPQSPQLFKQLLMCAGFDRYFQIARCFRDEDLRADRQPEFTQIDVEMSFCDQEDVMKVGEEVLKEIFAACGHNIQIPFKRLSYKDAMELYGSDKPDLRFDLAMIDVIDIFAKSNNEIFSTPAKDPRKNRAKAIKVPNGDNIFSKRQMQRFEEFVRKFGAKGLAFIQIKDPKDTAGQDNCVDFDGISLKGPLVKFFEPSELKELVSRTKLKVGDVIFFGVGDKKTVLDYMGRFRIFLAGELGIIDEKALEFLWVVDFPMFEQNDDGSYSAMHHPFTMPNNPDEPNLEDITSIAYDVVLNGVELGGGSIRIHKNDIQQKVFKLLKIDEEEQREKFGFLLDALSFGAPAHGGFAIGLDRLIMLATGSSSIRDVIAFPKTQKASCLMTQAPSSVDTHQLRDLGLRLREKDK</sequence>
<dbReference type="CDD" id="cd04317">
    <property type="entry name" value="EcAspRS_like_N"/>
    <property type="match status" value="1"/>
</dbReference>
<evidence type="ECO:0000256" key="6">
    <source>
        <dbReference type="ARBA" id="ARBA00023146"/>
    </source>
</evidence>
<organism evidence="9 10">
    <name type="scientific">Campylobacter porcelli</name>
    <dbReference type="NCBI Taxonomy" id="1660073"/>
    <lineage>
        <taxon>Bacteria</taxon>
        <taxon>Pseudomonadati</taxon>
        <taxon>Campylobacterota</taxon>
        <taxon>Epsilonproteobacteria</taxon>
        <taxon>Campylobacterales</taxon>
        <taxon>Campylobacteraceae</taxon>
        <taxon>Campylobacter</taxon>
    </lineage>
</organism>
<dbReference type="Pfam" id="PF00152">
    <property type="entry name" value="tRNA-synt_2"/>
    <property type="match status" value="1"/>
</dbReference>
<keyword evidence="4 7" id="KW-0067">ATP-binding</keyword>
<evidence type="ECO:0000259" key="8">
    <source>
        <dbReference type="PROSITE" id="PS50862"/>
    </source>
</evidence>
<dbReference type="CDD" id="cd00777">
    <property type="entry name" value="AspRS_core"/>
    <property type="match status" value="1"/>
</dbReference>
<evidence type="ECO:0000313" key="10">
    <source>
        <dbReference type="Proteomes" id="UP001331664"/>
    </source>
</evidence>
<dbReference type="SUPFAM" id="SSF50249">
    <property type="entry name" value="Nucleic acid-binding proteins"/>
    <property type="match status" value="1"/>
</dbReference>
<dbReference type="InterPro" id="IPR004364">
    <property type="entry name" value="Aa-tRNA-synt_II"/>
</dbReference>
<dbReference type="InterPro" id="IPR047090">
    <property type="entry name" value="AspRS_core"/>
</dbReference>
<dbReference type="HAMAP" id="MF_00044">
    <property type="entry name" value="Asp_tRNA_synth_type1"/>
    <property type="match status" value="1"/>
</dbReference>
<dbReference type="InterPro" id="IPR029351">
    <property type="entry name" value="GAD_dom"/>
</dbReference>
<keyword evidence="10" id="KW-1185">Reference proteome</keyword>
<dbReference type="PANTHER" id="PTHR22594:SF5">
    <property type="entry name" value="ASPARTATE--TRNA LIGASE, MITOCHONDRIAL"/>
    <property type="match status" value="1"/>
</dbReference>
<feature type="binding site" evidence="7">
    <location>
        <position position="492"/>
    </location>
    <ligand>
        <name>ATP</name>
        <dbReference type="ChEBI" id="CHEBI:30616"/>
    </ligand>
</feature>
<comment type="subunit">
    <text evidence="7">Homodimer.</text>
</comment>
<dbReference type="InterPro" id="IPR004524">
    <property type="entry name" value="Asp-tRNA-ligase_1"/>
</dbReference>
<keyword evidence="6 7" id="KW-0030">Aminoacyl-tRNA synthetase</keyword>
<dbReference type="Gene3D" id="2.40.50.140">
    <property type="entry name" value="Nucleic acid-binding proteins"/>
    <property type="match status" value="1"/>
</dbReference>
<dbReference type="RefSeq" id="WP_330526121.1">
    <property type="nucleotide sequence ID" value="NZ_JAZBRD010000004.1"/>
</dbReference>
<name>A0ABU7M3Z2_9BACT</name>
<dbReference type="Proteomes" id="UP001331664">
    <property type="component" value="Unassembled WGS sequence"/>
</dbReference>
<dbReference type="Pfam" id="PF02938">
    <property type="entry name" value="GAD"/>
    <property type="match status" value="1"/>
</dbReference>
<feature type="binding site" evidence="7">
    <location>
        <position position="462"/>
    </location>
    <ligand>
        <name>L-aspartate</name>
        <dbReference type="ChEBI" id="CHEBI:29991"/>
    </ligand>
</feature>
<proteinExistence type="inferred from homology"/>
<comment type="catalytic activity">
    <reaction evidence="7">
        <text>tRNA(Asx) + L-aspartate + ATP = L-aspartyl-tRNA(Asx) + AMP + diphosphate</text>
        <dbReference type="Rhea" id="RHEA:18349"/>
        <dbReference type="Rhea" id="RHEA-COMP:9710"/>
        <dbReference type="Rhea" id="RHEA-COMP:9711"/>
        <dbReference type="ChEBI" id="CHEBI:29991"/>
        <dbReference type="ChEBI" id="CHEBI:30616"/>
        <dbReference type="ChEBI" id="CHEBI:33019"/>
        <dbReference type="ChEBI" id="CHEBI:78442"/>
        <dbReference type="ChEBI" id="CHEBI:78516"/>
        <dbReference type="ChEBI" id="CHEBI:456215"/>
        <dbReference type="EC" id="6.1.1.23"/>
    </reaction>
</comment>
<comment type="subcellular location">
    <subcellularLocation>
        <location evidence="7">Cytoplasm</location>
    </subcellularLocation>
</comment>
<feature type="binding site" evidence="7">
    <location>
        <begin position="544"/>
        <end position="547"/>
    </location>
    <ligand>
        <name>ATP</name>
        <dbReference type="ChEBI" id="CHEBI:30616"/>
    </ligand>
</feature>
<feature type="binding site" evidence="7">
    <location>
        <begin position="219"/>
        <end position="221"/>
    </location>
    <ligand>
        <name>ATP</name>
        <dbReference type="ChEBI" id="CHEBI:30616"/>
    </ligand>
</feature>
<dbReference type="InterPro" id="IPR004365">
    <property type="entry name" value="NA-bd_OB_tRNA"/>
</dbReference>
<evidence type="ECO:0000256" key="1">
    <source>
        <dbReference type="ARBA" id="ARBA00006303"/>
    </source>
</evidence>
<evidence type="ECO:0000256" key="4">
    <source>
        <dbReference type="ARBA" id="ARBA00022840"/>
    </source>
</evidence>
<dbReference type="NCBIfam" id="NF001750">
    <property type="entry name" value="PRK00476.1"/>
    <property type="match status" value="1"/>
</dbReference>
<dbReference type="InterPro" id="IPR047089">
    <property type="entry name" value="Asp-tRNA-ligase_1_N"/>
</dbReference>
<dbReference type="Gene3D" id="3.30.930.10">
    <property type="entry name" value="Bira Bifunctional Protein, Domain 2"/>
    <property type="match status" value="1"/>
</dbReference>
<feature type="site" description="Important for tRNA non-discrimination" evidence="7">
    <location>
        <position position="82"/>
    </location>
</feature>
<dbReference type="SUPFAM" id="SSF55681">
    <property type="entry name" value="Class II aaRS and biotin synthetases"/>
    <property type="match status" value="1"/>
</dbReference>
<protein>
    <recommendedName>
        <fullName evidence="7">Aspartate--tRNA(Asp/Asn) ligase</fullName>
        <ecNumber evidence="7">6.1.1.23</ecNumber>
    </recommendedName>
    <alternativeName>
        <fullName evidence="7">Aspartyl-tRNA synthetase</fullName>
        <shortName evidence="7">AspRS</shortName>
    </alternativeName>
    <alternativeName>
        <fullName evidence="7">Non-discriminating aspartyl-tRNA synthetase</fullName>
        <shortName evidence="7">ND-AspRS</shortName>
    </alternativeName>
</protein>
<evidence type="ECO:0000256" key="2">
    <source>
        <dbReference type="ARBA" id="ARBA00022598"/>
    </source>
</evidence>
<comment type="caution">
    <text evidence="9">The sequence shown here is derived from an EMBL/GenBank/DDBJ whole genome shotgun (WGS) entry which is preliminary data.</text>
</comment>